<proteinExistence type="predicted"/>
<protein>
    <submittedName>
        <fullName evidence="1">Uncharacterized protein</fullName>
    </submittedName>
</protein>
<accession>A0AAE4TSZ2</accession>
<gene>
    <name evidence="1" type="ORF">KB584_08435</name>
</gene>
<sequence length="48" mass="5545">MDKLLKRLKTGAVIALVSYLLRQGKRDKDLLLATISAFSAYQHHDMWK</sequence>
<evidence type="ECO:0000313" key="1">
    <source>
        <dbReference type="EMBL" id="MDV5977477.1"/>
    </source>
</evidence>
<name>A0AAE4TSZ2_STRCB</name>
<dbReference type="AlphaFoldDB" id="A0AAE4TSZ2"/>
<comment type="caution">
    <text evidence="1">The sequence shown here is derived from an EMBL/GenBank/DDBJ whole genome shotgun (WGS) entry which is preliminary data.</text>
</comment>
<evidence type="ECO:0000313" key="2">
    <source>
        <dbReference type="Proteomes" id="UP001186118"/>
    </source>
</evidence>
<dbReference type="RefSeq" id="WP_317610331.1">
    <property type="nucleotide sequence ID" value="NZ_JAGQEX010000017.1"/>
</dbReference>
<dbReference type="EMBL" id="JAGQEX010000017">
    <property type="protein sequence ID" value="MDV5977477.1"/>
    <property type="molecule type" value="Genomic_DNA"/>
</dbReference>
<dbReference type="Proteomes" id="UP001186118">
    <property type="component" value="Unassembled WGS sequence"/>
</dbReference>
<reference evidence="1" key="1">
    <citation type="submission" date="2021-04" db="EMBL/GenBank/DDBJ databases">
        <title>Draft genomes of 20 S. canis strains.</title>
        <authorList>
            <person name="Pagnossin D."/>
            <person name="Weir W."/>
            <person name="Smith A."/>
            <person name="Ure R."/>
            <person name="Oravcova K."/>
        </authorList>
    </citation>
    <scope>NUCLEOTIDE SEQUENCE</scope>
    <source>
        <strain evidence="1">284</strain>
    </source>
</reference>
<organism evidence="1 2">
    <name type="scientific">Streptococcus canis</name>
    <dbReference type="NCBI Taxonomy" id="1329"/>
    <lineage>
        <taxon>Bacteria</taxon>
        <taxon>Bacillati</taxon>
        <taxon>Bacillota</taxon>
        <taxon>Bacilli</taxon>
        <taxon>Lactobacillales</taxon>
        <taxon>Streptococcaceae</taxon>
        <taxon>Streptococcus</taxon>
    </lineage>
</organism>